<keyword evidence="1" id="KW-0805">Transcription regulation</keyword>
<dbReference type="InterPro" id="IPR009057">
    <property type="entry name" value="Homeodomain-like_sf"/>
</dbReference>
<evidence type="ECO:0000259" key="4">
    <source>
        <dbReference type="PROSITE" id="PS01124"/>
    </source>
</evidence>
<protein>
    <submittedName>
        <fullName evidence="7">AraC family transcriptional regulator</fullName>
    </submittedName>
    <submittedName>
        <fullName evidence="5">Helix-turn-helix domain-containing protein</fullName>
    </submittedName>
</protein>
<dbReference type="GO" id="GO:0003700">
    <property type="term" value="F:DNA-binding transcription factor activity"/>
    <property type="evidence" value="ECO:0007669"/>
    <property type="project" value="InterPro"/>
</dbReference>
<dbReference type="Proteomes" id="UP000260783">
    <property type="component" value="Unassembled WGS sequence"/>
</dbReference>
<evidence type="ECO:0000313" key="7">
    <source>
        <dbReference type="EMBL" id="RGB83412.1"/>
    </source>
</evidence>
<dbReference type="PANTHER" id="PTHR43280:SF2">
    <property type="entry name" value="HTH-TYPE TRANSCRIPTIONAL REGULATOR EXSA"/>
    <property type="match status" value="1"/>
</dbReference>
<gene>
    <name evidence="6" type="ORF">CGS56_09425</name>
    <name evidence="8" type="ORF">DWZ04_10545</name>
    <name evidence="7" type="ORF">DWZ25_12265</name>
    <name evidence="5" type="ORF">GKE10_11215</name>
</gene>
<dbReference type="Proteomes" id="UP000462091">
    <property type="component" value="Unassembled WGS sequence"/>
</dbReference>
<dbReference type="PANTHER" id="PTHR43280">
    <property type="entry name" value="ARAC-FAMILY TRANSCRIPTIONAL REGULATOR"/>
    <property type="match status" value="1"/>
</dbReference>
<sequence>MPPFPFRCRISSEKWGQRIRCFTRNSQGLEHPAAPVYWSRAVAYLQTHYQDPTLTTAQLAQELYASREHLSRAFKECTMESIHNYLTYLRMQHCRKALEEGVSVLNACTESGFPDYSSFLKTFRRLYSITPAEYRAQHRTMVR</sequence>
<evidence type="ECO:0000256" key="2">
    <source>
        <dbReference type="ARBA" id="ARBA00023125"/>
    </source>
</evidence>
<dbReference type="EMBL" id="WKQM01000025">
    <property type="protein sequence ID" value="MSC52458.1"/>
    <property type="molecule type" value="Genomic_DNA"/>
</dbReference>
<dbReference type="EMBL" id="QVEW01000011">
    <property type="protein sequence ID" value="RGB96106.1"/>
    <property type="molecule type" value="Genomic_DNA"/>
</dbReference>
<evidence type="ECO:0000313" key="6">
    <source>
        <dbReference type="EMBL" id="PDX75272.1"/>
    </source>
</evidence>
<dbReference type="EMBL" id="QVES01000016">
    <property type="protein sequence ID" value="RGB83412.1"/>
    <property type="molecule type" value="Genomic_DNA"/>
</dbReference>
<evidence type="ECO:0000313" key="10">
    <source>
        <dbReference type="Proteomes" id="UP000260782"/>
    </source>
</evidence>
<reference evidence="6 9" key="1">
    <citation type="journal article" date="2017" name="Front. Microbiol.">
        <title>New Insights into the Diversity of the Genus Faecalibacterium.</title>
        <authorList>
            <person name="Benevides L."/>
            <person name="Burman S."/>
            <person name="Martin R."/>
            <person name="Robert V."/>
            <person name="Thomas M."/>
            <person name="Miquel S."/>
            <person name="Chain F."/>
            <person name="Sokol H."/>
            <person name="Bermudez-Humaran L.G."/>
            <person name="Morrison M."/>
            <person name="Langella P."/>
            <person name="Azevedo V.A."/>
            <person name="Chatel J.M."/>
            <person name="Soares S."/>
        </authorList>
    </citation>
    <scope>NUCLEOTIDE SEQUENCE [LARGE SCALE GENOMIC DNA]</scope>
    <source>
        <strain evidence="6 9">CNCM I 4573</strain>
    </source>
</reference>
<dbReference type="Proteomes" id="UP000260782">
    <property type="component" value="Unassembled WGS sequence"/>
</dbReference>
<keyword evidence="3" id="KW-0804">Transcription</keyword>
<feature type="domain" description="HTH araC/xylS-type" evidence="4">
    <location>
        <begin position="39"/>
        <end position="137"/>
    </location>
</feature>
<evidence type="ECO:0000313" key="12">
    <source>
        <dbReference type="Proteomes" id="UP000462091"/>
    </source>
</evidence>
<evidence type="ECO:0000313" key="8">
    <source>
        <dbReference type="EMBL" id="RGB96106.1"/>
    </source>
</evidence>
<proteinExistence type="predicted"/>
<evidence type="ECO:0000313" key="5">
    <source>
        <dbReference type="EMBL" id="MSC52458.1"/>
    </source>
</evidence>
<dbReference type="EMBL" id="NMTW01000038">
    <property type="protein sequence ID" value="PDX75272.1"/>
    <property type="molecule type" value="Genomic_DNA"/>
</dbReference>
<reference evidence="5 12" key="4">
    <citation type="journal article" date="2019" name="Nat. Med.">
        <title>A library of human gut bacterial isolates paired with longitudinal multiomics data enables mechanistic microbiome research.</title>
        <authorList>
            <person name="Poyet M."/>
            <person name="Groussin M."/>
            <person name="Gibbons S.M."/>
            <person name="Avila-Pacheco J."/>
            <person name="Jiang X."/>
            <person name="Kearney S.M."/>
            <person name="Perrotta A.R."/>
            <person name="Berdy B."/>
            <person name="Zhao S."/>
            <person name="Lieberman T.D."/>
            <person name="Swanson P.K."/>
            <person name="Smith M."/>
            <person name="Roesemann S."/>
            <person name="Alexander J.E."/>
            <person name="Rich S.A."/>
            <person name="Livny J."/>
            <person name="Vlamakis H."/>
            <person name="Clish C."/>
            <person name="Bullock K."/>
            <person name="Deik A."/>
            <person name="Scott J."/>
            <person name="Pierce K.A."/>
            <person name="Xavier R.J."/>
            <person name="Alm E.J."/>
        </authorList>
    </citation>
    <scope>NUCLEOTIDE SEQUENCE [LARGE SCALE GENOMIC DNA]</scope>
    <source>
        <strain evidence="5 12">BIOML-B1</strain>
    </source>
</reference>
<reference evidence="6" key="2">
    <citation type="submission" date="2017-07" db="EMBL/GenBank/DDBJ databases">
        <authorList>
            <person name="Sun Z.S."/>
            <person name="Albrecht U."/>
            <person name="Echele G."/>
            <person name="Lee C.C."/>
        </authorList>
    </citation>
    <scope>NUCLEOTIDE SEQUENCE</scope>
    <source>
        <strain evidence="6">CNCM I 4573</strain>
    </source>
</reference>
<dbReference type="InterPro" id="IPR018060">
    <property type="entry name" value="HTH_AraC"/>
</dbReference>
<accession>A0A2A7A856</accession>
<name>A0A2A7A856_9FIRM</name>
<reference evidence="10 11" key="3">
    <citation type="submission" date="2018-08" db="EMBL/GenBank/DDBJ databases">
        <title>A genome reference for cultivated species of the human gut microbiota.</title>
        <authorList>
            <person name="Zou Y."/>
            <person name="Xue W."/>
            <person name="Luo G."/>
        </authorList>
    </citation>
    <scope>NUCLEOTIDE SEQUENCE [LARGE SCALE GENOMIC DNA]</scope>
    <source>
        <strain evidence="8 11">AF29-11BH</strain>
        <strain evidence="7 10">AF31-14AC</strain>
    </source>
</reference>
<dbReference type="Gene3D" id="1.10.10.60">
    <property type="entry name" value="Homeodomain-like"/>
    <property type="match status" value="2"/>
</dbReference>
<dbReference type="GO" id="GO:0043565">
    <property type="term" value="F:sequence-specific DNA binding"/>
    <property type="evidence" value="ECO:0007669"/>
    <property type="project" value="InterPro"/>
</dbReference>
<comment type="caution">
    <text evidence="6">The sequence shown here is derived from an EMBL/GenBank/DDBJ whole genome shotgun (WGS) entry which is preliminary data.</text>
</comment>
<dbReference type="PROSITE" id="PS01124">
    <property type="entry name" value="HTH_ARAC_FAMILY_2"/>
    <property type="match status" value="1"/>
</dbReference>
<evidence type="ECO:0000313" key="9">
    <source>
        <dbReference type="Proteomes" id="UP000220157"/>
    </source>
</evidence>
<dbReference type="Pfam" id="PF12833">
    <property type="entry name" value="HTH_18"/>
    <property type="match status" value="1"/>
</dbReference>
<dbReference type="SMART" id="SM00342">
    <property type="entry name" value="HTH_ARAC"/>
    <property type="match status" value="1"/>
</dbReference>
<evidence type="ECO:0000256" key="1">
    <source>
        <dbReference type="ARBA" id="ARBA00023015"/>
    </source>
</evidence>
<keyword evidence="2" id="KW-0238">DNA-binding</keyword>
<evidence type="ECO:0000313" key="11">
    <source>
        <dbReference type="Proteomes" id="UP000260783"/>
    </source>
</evidence>
<organism evidence="6 9">
    <name type="scientific">Faecalibacterium prausnitzii</name>
    <dbReference type="NCBI Taxonomy" id="853"/>
    <lineage>
        <taxon>Bacteria</taxon>
        <taxon>Bacillati</taxon>
        <taxon>Bacillota</taxon>
        <taxon>Clostridia</taxon>
        <taxon>Eubacteriales</taxon>
        <taxon>Oscillospiraceae</taxon>
        <taxon>Faecalibacterium</taxon>
    </lineage>
</organism>
<evidence type="ECO:0000256" key="3">
    <source>
        <dbReference type="ARBA" id="ARBA00023163"/>
    </source>
</evidence>
<dbReference type="AlphaFoldDB" id="A0A2A7A856"/>
<dbReference type="SUPFAM" id="SSF46689">
    <property type="entry name" value="Homeodomain-like"/>
    <property type="match status" value="2"/>
</dbReference>
<dbReference type="Proteomes" id="UP000220157">
    <property type="component" value="Unassembled WGS sequence"/>
</dbReference>